<dbReference type="AlphaFoldDB" id="A0A9J6BPA2"/>
<gene>
    <name evidence="6" type="ORF">PVAND_001737</name>
</gene>
<keyword evidence="7" id="KW-1185">Reference proteome</keyword>
<dbReference type="Gene3D" id="3.40.50.2000">
    <property type="entry name" value="Glycogen Phosphorylase B"/>
    <property type="match status" value="1"/>
</dbReference>
<evidence type="ECO:0000256" key="5">
    <source>
        <dbReference type="RuleBase" id="RU362059"/>
    </source>
</evidence>
<comment type="caution">
    <text evidence="6">The sequence shown here is derived from an EMBL/GenBank/DDBJ whole genome shotgun (WGS) entry which is preliminary data.</text>
</comment>
<dbReference type="Proteomes" id="UP001107558">
    <property type="component" value="Chromosome 3"/>
</dbReference>
<accession>A0A9J6BPA2</accession>
<evidence type="ECO:0000256" key="4">
    <source>
        <dbReference type="RuleBase" id="RU003718"/>
    </source>
</evidence>
<evidence type="ECO:0000256" key="2">
    <source>
        <dbReference type="ARBA" id="ARBA00022676"/>
    </source>
</evidence>
<dbReference type="SUPFAM" id="SSF53756">
    <property type="entry name" value="UDP-Glycosyltransferase/glycogen phosphorylase"/>
    <property type="match status" value="1"/>
</dbReference>
<dbReference type="PANTHER" id="PTHR48043">
    <property type="entry name" value="EG:EG0003.4 PROTEIN-RELATED"/>
    <property type="match status" value="1"/>
</dbReference>
<proteinExistence type="inferred from homology"/>
<feature type="chain" id="PRO_5039961211" description="UDP-glucuronosyltransferase" evidence="5">
    <location>
        <begin position="22"/>
        <end position="535"/>
    </location>
</feature>
<dbReference type="EC" id="2.4.1.17" evidence="5"/>
<evidence type="ECO:0000256" key="1">
    <source>
        <dbReference type="ARBA" id="ARBA00009995"/>
    </source>
</evidence>
<dbReference type="OrthoDB" id="5835829at2759"/>
<keyword evidence="3 4" id="KW-0808">Transferase</keyword>
<reference evidence="6" key="1">
    <citation type="submission" date="2021-03" db="EMBL/GenBank/DDBJ databases">
        <title>Chromosome level genome of the anhydrobiotic midge Polypedilum vanderplanki.</title>
        <authorList>
            <person name="Yoshida Y."/>
            <person name="Kikawada T."/>
            <person name="Gusev O."/>
        </authorList>
    </citation>
    <scope>NUCLEOTIDE SEQUENCE</scope>
    <source>
        <strain evidence="6">NIAS01</strain>
        <tissue evidence="6">Whole body or cell culture</tissue>
    </source>
</reference>
<dbReference type="PANTHER" id="PTHR48043:SF159">
    <property type="entry name" value="EG:EG0003.4 PROTEIN-RELATED"/>
    <property type="match status" value="1"/>
</dbReference>
<dbReference type="Pfam" id="PF00201">
    <property type="entry name" value="UDPGT"/>
    <property type="match status" value="1"/>
</dbReference>
<dbReference type="GO" id="GO:0015020">
    <property type="term" value="F:glucuronosyltransferase activity"/>
    <property type="evidence" value="ECO:0007669"/>
    <property type="project" value="UniProtKB-EC"/>
</dbReference>
<dbReference type="InterPro" id="IPR035595">
    <property type="entry name" value="UDP_glycos_trans_CS"/>
</dbReference>
<keyword evidence="5" id="KW-0732">Signal</keyword>
<evidence type="ECO:0000256" key="3">
    <source>
        <dbReference type="ARBA" id="ARBA00022679"/>
    </source>
</evidence>
<keyword evidence="5" id="KW-0472">Membrane</keyword>
<name>A0A9J6BPA2_POLVA</name>
<feature type="transmembrane region" description="Helical" evidence="5">
    <location>
        <begin position="490"/>
        <end position="511"/>
    </location>
</feature>
<dbReference type="GO" id="GO:0016020">
    <property type="term" value="C:membrane"/>
    <property type="evidence" value="ECO:0007669"/>
    <property type="project" value="UniProtKB-SubCell"/>
</dbReference>
<keyword evidence="5" id="KW-0812">Transmembrane</keyword>
<dbReference type="FunFam" id="3.40.50.2000:FF:000050">
    <property type="entry name" value="UDP-glucuronosyltransferase"/>
    <property type="match status" value="1"/>
</dbReference>
<keyword evidence="2 4" id="KW-0328">Glycosyltransferase</keyword>
<evidence type="ECO:0000313" key="7">
    <source>
        <dbReference type="Proteomes" id="UP001107558"/>
    </source>
</evidence>
<evidence type="ECO:0000313" key="6">
    <source>
        <dbReference type="EMBL" id="KAG5671544.1"/>
    </source>
</evidence>
<sequence length="535" mass="61392">MELKKILLLFFIGLNFSLFQCERILAVWPVVSRTHFSLGMSFFEALAEKGHEITLISPYVQKVAHENIKMIKLNGATEAVMQRSQMTFKELRNLSVIEQLNEKIDLGAFMVDFALEHENMKNILKSGEKFDLFIYDAFYNDVLLGIPHFMKIPVIAFNSIGQNQQTNEMTRTAINPATIPNILLEFNNEMDFFERIRNTAVTLTELYYYHFNYLPKQTELLKKHFDEMVLGKLPNLIDLIHNVNLVFLNSHPLMQSAQILPPNCIEIGGIQVKAKLDEVHPDLDAMMNRAKFGIVYVSLGGHFRSADLPEEKLDMFINVFTALKALDIVVLWKFETIELKERHAHNVVVGPWMPQQEILNHKNLRAFITHGGLLSLMEAVQYGKPVIGIPLLNDQQRNMAQAEKQGYGIKLDYDNMSEDMLREAIDAVFNDTSYKANAERMSEYFKGSPIMATDKATWYVEHVIKTNGAKHLQTTATKLSFWQVHLIDQLLVVALVIVFIITVLSSTVKYLREKFQKRAKSNIKASVRKSKFKSN</sequence>
<dbReference type="CDD" id="cd03784">
    <property type="entry name" value="GT1_Gtf-like"/>
    <property type="match status" value="1"/>
</dbReference>
<dbReference type="EMBL" id="JADBJN010000003">
    <property type="protein sequence ID" value="KAG5671544.1"/>
    <property type="molecule type" value="Genomic_DNA"/>
</dbReference>
<dbReference type="PROSITE" id="PS00375">
    <property type="entry name" value="UDPGT"/>
    <property type="match status" value="1"/>
</dbReference>
<dbReference type="InterPro" id="IPR050271">
    <property type="entry name" value="UDP-glycosyltransferase"/>
</dbReference>
<comment type="catalytic activity">
    <reaction evidence="5">
        <text>glucuronate acceptor + UDP-alpha-D-glucuronate = acceptor beta-D-glucuronoside + UDP + H(+)</text>
        <dbReference type="Rhea" id="RHEA:21032"/>
        <dbReference type="ChEBI" id="CHEBI:15378"/>
        <dbReference type="ChEBI" id="CHEBI:58052"/>
        <dbReference type="ChEBI" id="CHEBI:58223"/>
        <dbReference type="ChEBI" id="CHEBI:132367"/>
        <dbReference type="ChEBI" id="CHEBI:132368"/>
        <dbReference type="EC" id="2.4.1.17"/>
    </reaction>
</comment>
<dbReference type="InterPro" id="IPR002213">
    <property type="entry name" value="UDP_glucos_trans"/>
</dbReference>
<feature type="signal peptide" evidence="5">
    <location>
        <begin position="1"/>
        <end position="21"/>
    </location>
</feature>
<comment type="similarity">
    <text evidence="1 4">Belongs to the UDP-glycosyltransferase family.</text>
</comment>
<protein>
    <recommendedName>
        <fullName evidence="5">UDP-glucuronosyltransferase</fullName>
        <ecNumber evidence="5">2.4.1.17</ecNumber>
    </recommendedName>
</protein>
<comment type="subcellular location">
    <subcellularLocation>
        <location evidence="5">Membrane</location>
        <topology evidence="5">Single-pass membrane protein</topology>
    </subcellularLocation>
</comment>
<keyword evidence="5" id="KW-1133">Transmembrane helix</keyword>
<organism evidence="6 7">
    <name type="scientific">Polypedilum vanderplanki</name>
    <name type="common">Sleeping chironomid midge</name>
    <dbReference type="NCBI Taxonomy" id="319348"/>
    <lineage>
        <taxon>Eukaryota</taxon>
        <taxon>Metazoa</taxon>
        <taxon>Ecdysozoa</taxon>
        <taxon>Arthropoda</taxon>
        <taxon>Hexapoda</taxon>
        <taxon>Insecta</taxon>
        <taxon>Pterygota</taxon>
        <taxon>Neoptera</taxon>
        <taxon>Endopterygota</taxon>
        <taxon>Diptera</taxon>
        <taxon>Nematocera</taxon>
        <taxon>Chironomoidea</taxon>
        <taxon>Chironomidae</taxon>
        <taxon>Chironominae</taxon>
        <taxon>Polypedilum</taxon>
        <taxon>Polypedilum</taxon>
    </lineage>
</organism>